<dbReference type="PROSITE" id="PS00112">
    <property type="entry name" value="PHOSPHAGEN_KINASE"/>
    <property type="match status" value="1"/>
</dbReference>
<dbReference type="OrthoDB" id="430219at2759"/>
<keyword evidence="1 5" id="KW-0808">Transferase</keyword>
<evidence type="ECO:0000256" key="4">
    <source>
        <dbReference type="ARBA" id="ARBA00022840"/>
    </source>
</evidence>
<dbReference type="InterPro" id="IPR022414">
    <property type="entry name" value="ATP-guanido_PTrfase_cat"/>
</dbReference>
<dbReference type="Gene3D" id="3.30.590.10">
    <property type="entry name" value="Glutamine synthetase/guanido kinase, catalytic domain"/>
    <property type="match status" value="1"/>
</dbReference>
<dbReference type="Proteomes" id="UP000601435">
    <property type="component" value="Unassembled WGS sequence"/>
</dbReference>
<evidence type="ECO:0000313" key="9">
    <source>
        <dbReference type="Proteomes" id="UP000601435"/>
    </source>
</evidence>
<organism evidence="8 9">
    <name type="scientific">Symbiodinium necroappetens</name>
    <dbReference type="NCBI Taxonomy" id="1628268"/>
    <lineage>
        <taxon>Eukaryota</taxon>
        <taxon>Sar</taxon>
        <taxon>Alveolata</taxon>
        <taxon>Dinophyceae</taxon>
        <taxon>Suessiales</taxon>
        <taxon>Symbiodiniaceae</taxon>
        <taxon>Symbiodinium</taxon>
    </lineage>
</organism>
<dbReference type="InterPro" id="IPR022415">
    <property type="entry name" value="ATP-guanido_PTrfase_AS"/>
</dbReference>
<proteinExistence type="inferred from homology"/>
<evidence type="ECO:0000256" key="6">
    <source>
        <dbReference type="RuleBase" id="RU000505"/>
    </source>
</evidence>
<dbReference type="Pfam" id="PF00217">
    <property type="entry name" value="ATP-gua_Ptrans"/>
    <property type="match status" value="1"/>
</dbReference>
<feature type="binding site" evidence="5">
    <location>
        <begin position="237"/>
        <end position="241"/>
    </location>
    <ligand>
        <name>ATP</name>
        <dbReference type="ChEBI" id="CHEBI:30616"/>
    </ligand>
</feature>
<reference evidence="8" key="1">
    <citation type="submission" date="2021-02" db="EMBL/GenBank/DDBJ databases">
        <authorList>
            <person name="Dougan E. K."/>
            <person name="Rhodes N."/>
            <person name="Thang M."/>
            <person name="Chan C."/>
        </authorList>
    </citation>
    <scope>NUCLEOTIDE SEQUENCE</scope>
</reference>
<name>A0A812QWQ4_9DINO</name>
<evidence type="ECO:0000256" key="1">
    <source>
        <dbReference type="ARBA" id="ARBA00022679"/>
    </source>
</evidence>
<evidence type="ECO:0000256" key="5">
    <source>
        <dbReference type="PROSITE-ProRule" id="PRU00843"/>
    </source>
</evidence>
<sequence>MISCTFVERICLLQGYDVFQALFDPILRARQSLNRKGALHHVQCNKPEELSTRLTEARESVASVQVSLQRNLPRFRFTPAMSLDDRQKVEKVLCAALAALPEEFAGEYMPLRGSTSTSSRPGMSEAEEAKLQEGKWLFEAPDAPSILATGRARHWPQARGVFLSRREDLAAWVNDEDHLRLMVRRYDGDLKAAFASVYAAEKALAQSLSQSLGHSFARSDRLGFLTTCPSNLGTAFRVKVRVTLPLLGRNEGFSDLARALGVQAKRVVRPTFDGNWDISNAAQLSVSEVEQANSLIAAVRKMHDLELQLKSGQVLDLATEAENFRLSMLKAPEDTSGLGAAEVPGFPAHECPEELPDLSGFNSIVADLLKRDPELYG</sequence>
<feature type="binding site" evidence="5">
    <location>
        <begin position="63"/>
        <end position="67"/>
    </location>
    <ligand>
        <name>ATP</name>
        <dbReference type="ChEBI" id="CHEBI:30616"/>
    </ligand>
</feature>
<protein>
    <submittedName>
        <fullName evidence="8">Ckb protein</fullName>
    </submittedName>
</protein>
<dbReference type="GO" id="GO:0005524">
    <property type="term" value="F:ATP binding"/>
    <property type="evidence" value="ECO:0007669"/>
    <property type="project" value="UniProtKB-UniRule"/>
</dbReference>
<dbReference type="GO" id="GO:0046314">
    <property type="term" value="P:phosphocreatine biosynthetic process"/>
    <property type="evidence" value="ECO:0007669"/>
    <property type="project" value="InterPro"/>
</dbReference>
<dbReference type="InterPro" id="IPR014746">
    <property type="entry name" value="Gln_synth/guanido_kin_cat_dom"/>
</dbReference>
<keyword evidence="2 5" id="KW-0547">Nucleotide-binding</keyword>
<feature type="binding site" evidence="5">
    <location>
        <begin position="265"/>
        <end position="270"/>
    </location>
    <ligand>
        <name>ATP</name>
        <dbReference type="ChEBI" id="CHEBI:30616"/>
    </ligand>
</feature>
<dbReference type="EMBL" id="CAJNJA010017744">
    <property type="protein sequence ID" value="CAE7407203.1"/>
    <property type="molecule type" value="Genomic_DNA"/>
</dbReference>
<dbReference type="PANTHER" id="PTHR11547:SF38">
    <property type="entry name" value="ARGININE KINASE 1-RELATED"/>
    <property type="match status" value="1"/>
</dbReference>
<dbReference type="PROSITE" id="PS51510">
    <property type="entry name" value="PHOSPHAGEN_KINASE_C"/>
    <property type="match status" value="1"/>
</dbReference>
<feature type="binding site" evidence="5">
    <location>
        <position position="180"/>
    </location>
    <ligand>
        <name>ATP</name>
        <dbReference type="ChEBI" id="CHEBI:30616"/>
    </ligand>
</feature>
<feature type="non-terminal residue" evidence="8">
    <location>
        <position position="377"/>
    </location>
</feature>
<dbReference type="SUPFAM" id="SSF55931">
    <property type="entry name" value="Glutamine synthetase/guanido kinase"/>
    <property type="match status" value="1"/>
</dbReference>
<dbReference type="AlphaFoldDB" id="A0A812QWQ4"/>
<evidence type="ECO:0000313" key="8">
    <source>
        <dbReference type="EMBL" id="CAE7407203.1"/>
    </source>
</evidence>
<accession>A0A812QWQ4</accession>
<evidence type="ECO:0000256" key="3">
    <source>
        <dbReference type="ARBA" id="ARBA00022777"/>
    </source>
</evidence>
<comment type="caution">
    <text evidence="8">The sequence shown here is derived from an EMBL/GenBank/DDBJ whole genome shotgun (WGS) entry which is preliminary data.</text>
</comment>
<dbReference type="InterPro" id="IPR000749">
    <property type="entry name" value="ATP-guanido_PTrfase"/>
</dbReference>
<gene>
    <name evidence="8" type="primary">Ckb</name>
    <name evidence="8" type="ORF">SNEC2469_LOCUS11183</name>
</gene>
<keyword evidence="3 5" id="KW-0418">Kinase</keyword>
<dbReference type="PANTHER" id="PTHR11547">
    <property type="entry name" value="ARGININE OR CREATINE KINASE"/>
    <property type="match status" value="1"/>
</dbReference>
<evidence type="ECO:0000259" key="7">
    <source>
        <dbReference type="PROSITE" id="PS51510"/>
    </source>
</evidence>
<dbReference type="GO" id="GO:0004111">
    <property type="term" value="F:creatine kinase activity"/>
    <property type="evidence" value="ECO:0007669"/>
    <property type="project" value="InterPro"/>
</dbReference>
<comment type="caution">
    <text evidence="5">Lacks conserved residue(s) required for the propagation of feature annotation.</text>
</comment>
<keyword evidence="4 5" id="KW-0067">ATP-binding</keyword>
<comment type="similarity">
    <text evidence="5 6">Belongs to the ATP:guanido phosphotransferase family.</text>
</comment>
<feature type="domain" description="Phosphagen kinase C-terminal" evidence="7">
    <location>
        <begin position="60"/>
        <end position="309"/>
    </location>
</feature>
<dbReference type="GO" id="GO:0005615">
    <property type="term" value="C:extracellular space"/>
    <property type="evidence" value="ECO:0007669"/>
    <property type="project" value="TreeGrafter"/>
</dbReference>
<evidence type="ECO:0000256" key="2">
    <source>
        <dbReference type="ARBA" id="ARBA00022741"/>
    </source>
</evidence>
<keyword evidence="9" id="KW-1185">Reference proteome</keyword>